<evidence type="ECO:0000256" key="5">
    <source>
        <dbReference type="ARBA" id="ARBA00022801"/>
    </source>
</evidence>
<dbReference type="InterPro" id="IPR003029">
    <property type="entry name" value="S1_domain"/>
</dbReference>
<dbReference type="Gene3D" id="1.10.3810.10">
    <property type="entry name" value="Biosynthetic peptidoglycan transglycosylase-like"/>
    <property type="match status" value="1"/>
</dbReference>
<keyword evidence="1" id="KW-0121">Carboxypeptidase</keyword>
<accession>A0A1F5CCH9</accession>
<gene>
    <name evidence="11" type="ORF">A3I30_01815</name>
</gene>
<proteinExistence type="predicted"/>
<evidence type="ECO:0000313" key="11">
    <source>
        <dbReference type="EMBL" id="OGD40538.1"/>
    </source>
</evidence>
<keyword evidence="5" id="KW-0378">Hydrolase</keyword>
<evidence type="ECO:0000256" key="2">
    <source>
        <dbReference type="ARBA" id="ARBA00022670"/>
    </source>
</evidence>
<keyword evidence="6" id="KW-0511">Multifunctional enzyme</keyword>
<dbReference type="GO" id="GO:0004180">
    <property type="term" value="F:carboxypeptidase activity"/>
    <property type="evidence" value="ECO:0007669"/>
    <property type="project" value="UniProtKB-KW"/>
</dbReference>
<dbReference type="InterPro" id="IPR001460">
    <property type="entry name" value="PCN-bd_Tpept"/>
</dbReference>
<reference evidence="11 12" key="1">
    <citation type="journal article" date="2016" name="Nat. Commun.">
        <title>Thousands of microbial genomes shed light on interconnected biogeochemical processes in an aquifer system.</title>
        <authorList>
            <person name="Anantharaman K."/>
            <person name="Brown C.T."/>
            <person name="Hug L.A."/>
            <person name="Sharon I."/>
            <person name="Castelle C.J."/>
            <person name="Probst A.J."/>
            <person name="Thomas B.C."/>
            <person name="Singh A."/>
            <person name="Wilkins M.J."/>
            <person name="Karaoz U."/>
            <person name="Brodie E.L."/>
            <person name="Williams K.H."/>
            <person name="Hubbard S.S."/>
            <person name="Banfield J.F."/>
        </authorList>
    </citation>
    <scope>NUCLEOTIDE SEQUENCE [LARGE SCALE GENOMIC DNA]</scope>
</reference>
<dbReference type="SUPFAM" id="SSF56601">
    <property type="entry name" value="beta-lactamase/transpeptidase-like"/>
    <property type="match status" value="1"/>
</dbReference>
<name>A0A1F5CCH9_9BACT</name>
<dbReference type="SMART" id="SM00316">
    <property type="entry name" value="S1"/>
    <property type="match status" value="1"/>
</dbReference>
<dbReference type="InterPro" id="IPR050396">
    <property type="entry name" value="Glycosyltr_51/Transpeptidase"/>
</dbReference>
<evidence type="ECO:0000259" key="10">
    <source>
        <dbReference type="PROSITE" id="PS50126"/>
    </source>
</evidence>
<dbReference type="GO" id="GO:0006508">
    <property type="term" value="P:proteolysis"/>
    <property type="evidence" value="ECO:0007669"/>
    <property type="project" value="UniProtKB-KW"/>
</dbReference>
<evidence type="ECO:0000256" key="3">
    <source>
        <dbReference type="ARBA" id="ARBA00022676"/>
    </source>
</evidence>
<dbReference type="SUPFAM" id="SSF53955">
    <property type="entry name" value="Lysozyme-like"/>
    <property type="match status" value="1"/>
</dbReference>
<evidence type="ECO:0000313" key="12">
    <source>
        <dbReference type="Proteomes" id="UP000177197"/>
    </source>
</evidence>
<dbReference type="GO" id="GO:0008955">
    <property type="term" value="F:peptidoglycan glycosyltransferase activity"/>
    <property type="evidence" value="ECO:0007669"/>
    <property type="project" value="UniProtKB-EC"/>
</dbReference>
<keyword evidence="9" id="KW-0812">Transmembrane</keyword>
<keyword evidence="9" id="KW-1133">Transmembrane helix</keyword>
<keyword evidence="2" id="KW-0645">Protease</keyword>
<dbReference type="GO" id="GO:0008658">
    <property type="term" value="F:penicillin binding"/>
    <property type="evidence" value="ECO:0007669"/>
    <property type="project" value="InterPro"/>
</dbReference>
<evidence type="ECO:0000256" key="1">
    <source>
        <dbReference type="ARBA" id="ARBA00022645"/>
    </source>
</evidence>
<dbReference type="PROSITE" id="PS50126">
    <property type="entry name" value="S1"/>
    <property type="match status" value="1"/>
</dbReference>
<keyword evidence="4" id="KW-0808">Transferase</keyword>
<protein>
    <recommendedName>
        <fullName evidence="7">peptidoglycan glycosyltransferase</fullName>
        <ecNumber evidence="7">2.4.99.28</ecNumber>
    </recommendedName>
</protein>
<dbReference type="InterPro" id="IPR023346">
    <property type="entry name" value="Lysozyme-like_dom_sf"/>
</dbReference>
<dbReference type="GO" id="GO:0030288">
    <property type="term" value="C:outer membrane-bounded periplasmic space"/>
    <property type="evidence" value="ECO:0007669"/>
    <property type="project" value="TreeGrafter"/>
</dbReference>
<dbReference type="InterPro" id="IPR001264">
    <property type="entry name" value="Glyco_trans_51"/>
</dbReference>
<dbReference type="SUPFAM" id="SSF50249">
    <property type="entry name" value="Nucleic acid-binding proteins"/>
    <property type="match status" value="1"/>
</dbReference>
<evidence type="ECO:0000256" key="9">
    <source>
        <dbReference type="SAM" id="Phobius"/>
    </source>
</evidence>
<dbReference type="EC" id="2.4.99.28" evidence="7"/>
<dbReference type="InterPro" id="IPR012340">
    <property type="entry name" value="NA-bd_OB-fold"/>
</dbReference>
<dbReference type="GO" id="GO:0009252">
    <property type="term" value="P:peptidoglycan biosynthetic process"/>
    <property type="evidence" value="ECO:0007669"/>
    <property type="project" value="TreeGrafter"/>
</dbReference>
<dbReference type="InterPro" id="IPR012338">
    <property type="entry name" value="Beta-lactam/transpept-like"/>
</dbReference>
<dbReference type="Pfam" id="PF00912">
    <property type="entry name" value="Transgly"/>
    <property type="match status" value="1"/>
</dbReference>
<dbReference type="AlphaFoldDB" id="A0A1F5CCH9"/>
<feature type="transmembrane region" description="Helical" evidence="9">
    <location>
        <begin position="7"/>
        <end position="30"/>
    </location>
</feature>
<dbReference type="EMBL" id="MEYV01000006">
    <property type="protein sequence ID" value="OGD40538.1"/>
    <property type="molecule type" value="Genomic_DNA"/>
</dbReference>
<feature type="domain" description="S1 motif" evidence="10">
    <location>
        <begin position="364"/>
        <end position="433"/>
    </location>
</feature>
<dbReference type="Gene3D" id="3.40.710.10">
    <property type="entry name" value="DD-peptidase/beta-lactamase superfamily"/>
    <property type="match status" value="2"/>
</dbReference>
<dbReference type="PANTHER" id="PTHR32282:SF33">
    <property type="entry name" value="PEPTIDOGLYCAN GLYCOSYLTRANSFERASE"/>
    <property type="match status" value="1"/>
</dbReference>
<dbReference type="Pfam" id="PF00905">
    <property type="entry name" value="Transpeptidase"/>
    <property type="match status" value="1"/>
</dbReference>
<comment type="caution">
    <text evidence="11">The sequence shown here is derived from an EMBL/GenBank/DDBJ whole genome shotgun (WGS) entry which is preliminary data.</text>
</comment>
<keyword evidence="3" id="KW-0328">Glycosyltransferase</keyword>
<sequence>MWKIGRFLFGALCVLIIFASVGKLTFWYYFDYKIDDLPGVTALKSHKFALTTVVYDDAGRVIDKFALEDRAFMPFDQIPENVNNAIVAAEDKNFWRNRLISGIDVVGIIRAFRDDFAVSARESIDQKKPVKKLVAGGSTITQQVAKLVWLSQEKTASRKFKEMRIAYQMEKRLSKELIFETYVNLVYMGHNRYGIVAGSQFYFGKAPSALTVEEAAVLAGIIKWPYKFSPLNNLEVARDRRNTILERMERNGFISTAELRELRSIKLVLAPYRQDILAPYFSSYFMEELHRLGYKSVVTSGLSVYSTINSDIQRIANQALAKGLAAYDERHKNRLVLYNIFSDYDLDSFDSFRADNWNSEIGIGSVIDGLVTEVNSERVLVKIANDKAVISASSFAKIREAGDLTKLFKEGDVVILKITGVDAENNFTVEILQPRIEGAVVVVDVGTGAVKAMVGGRDFSVSKYNRAMQAERQAGSTFKPFVYGAYFEKFPDRDLESKVLDAPICFKTGNPRKPKWCPKNYDEKSLPPFMGSIPVRIAIARSRNVAAVRTAYATDINNVVDLAYALGITSELPRYLPTAIGAADVKVIDMATAFAAFFRQGQVRPYWFIERVVDKNNENKRFEPAEIKQAISKESADKVLEAMRWVVLAGTGRSALRELPFAVAGKTGTTNNFTDAWFVGGTPRYVIAVWVGFDRKAVSLVSRGAPHKETGGFTALPIFIEIMKEIYKDRNFDEFPEEIELRIKGEPIPEKEETKNPD</sequence>
<evidence type="ECO:0000256" key="7">
    <source>
        <dbReference type="ARBA" id="ARBA00044770"/>
    </source>
</evidence>
<organism evidence="11 12">
    <name type="scientific">Candidatus Azambacteria bacterium RIFCSPLOWO2_02_FULL_44_14</name>
    <dbReference type="NCBI Taxonomy" id="1797306"/>
    <lineage>
        <taxon>Bacteria</taxon>
        <taxon>Candidatus Azamiibacteriota</taxon>
    </lineage>
</organism>
<evidence type="ECO:0000256" key="4">
    <source>
        <dbReference type="ARBA" id="ARBA00022679"/>
    </source>
</evidence>
<evidence type="ECO:0000256" key="6">
    <source>
        <dbReference type="ARBA" id="ARBA00023268"/>
    </source>
</evidence>
<dbReference type="GO" id="GO:0003676">
    <property type="term" value="F:nucleic acid binding"/>
    <property type="evidence" value="ECO:0007669"/>
    <property type="project" value="InterPro"/>
</dbReference>
<comment type="catalytic activity">
    <reaction evidence="8">
        <text>[GlcNAc-(1-&gt;4)-Mur2Ac(oyl-L-Ala-gamma-D-Glu-L-Lys-D-Ala-D-Ala)](n)-di-trans,octa-cis-undecaprenyl diphosphate + beta-D-GlcNAc-(1-&gt;4)-Mur2Ac(oyl-L-Ala-gamma-D-Glu-L-Lys-D-Ala-D-Ala)-di-trans,octa-cis-undecaprenyl diphosphate = [GlcNAc-(1-&gt;4)-Mur2Ac(oyl-L-Ala-gamma-D-Glu-L-Lys-D-Ala-D-Ala)](n+1)-di-trans,octa-cis-undecaprenyl diphosphate + di-trans,octa-cis-undecaprenyl diphosphate + H(+)</text>
        <dbReference type="Rhea" id="RHEA:23708"/>
        <dbReference type="Rhea" id="RHEA-COMP:9602"/>
        <dbReference type="Rhea" id="RHEA-COMP:9603"/>
        <dbReference type="ChEBI" id="CHEBI:15378"/>
        <dbReference type="ChEBI" id="CHEBI:58405"/>
        <dbReference type="ChEBI" id="CHEBI:60033"/>
        <dbReference type="ChEBI" id="CHEBI:78435"/>
        <dbReference type="EC" id="2.4.99.28"/>
    </reaction>
</comment>
<keyword evidence="9" id="KW-0472">Membrane</keyword>
<evidence type="ECO:0000256" key="8">
    <source>
        <dbReference type="ARBA" id="ARBA00049902"/>
    </source>
</evidence>
<dbReference type="Proteomes" id="UP000177197">
    <property type="component" value="Unassembled WGS sequence"/>
</dbReference>
<dbReference type="InterPro" id="IPR036950">
    <property type="entry name" value="PBP_transglycosylase"/>
</dbReference>
<dbReference type="PANTHER" id="PTHR32282">
    <property type="entry name" value="BINDING PROTEIN TRANSPEPTIDASE, PUTATIVE-RELATED"/>
    <property type="match status" value="1"/>
</dbReference>